<feature type="DNA-binding region" description="H-T-H motif" evidence="4">
    <location>
        <begin position="47"/>
        <end position="66"/>
    </location>
</feature>
<evidence type="ECO:0000256" key="3">
    <source>
        <dbReference type="ARBA" id="ARBA00023163"/>
    </source>
</evidence>
<evidence type="ECO:0000259" key="5">
    <source>
        <dbReference type="PROSITE" id="PS50977"/>
    </source>
</evidence>
<evidence type="ECO:0000313" key="7">
    <source>
        <dbReference type="Proteomes" id="UP001595859"/>
    </source>
</evidence>
<evidence type="ECO:0000313" key="6">
    <source>
        <dbReference type="EMBL" id="MFC4858018.1"/>
    </source>
</evidence>
<dbReference type="Proteomes" id="UP001595859">
    <property type="component" value="Unassembled WGS sequence"/>
</dbReference>
<name>A0ABV9SC20_9PSEU</name>
<gene>
    <name evidence="6" type="ORF">ACFPCV_31350</name>
</gene>
<evidence type="ECO:0000256" key="1">
    <source>
        <dbReference type="ARBA" id="ARBA00023015"/>
    </source>
</evidence>
<dbReference type="PANTHER" id="PTHR30055">
    <property type="entry name" value="HTH-TYPE TRANSCRIPTIONAL REGULATOR RUTR"/>
    <property type="match status" value="1"/>
</dbReference>
<keyword evidence="3" id="KW-0804">Transcription</keyword>
<dbReference type="Pfam" id="PF21943">
    <property type="entry name" value="TetR_C_46"/>
    <property type="match status" value="1"/>
</dbReference>
<dbReference type="RefSeq" id="WP_378060176.1">
    <property type="nucleotide sequence ID" value="NZ_JBHSIS010000022.1"/>
</dbReference>
<dbReference type="Pfam" id="PF00440">
    <property type="entry name" value="TetR_N"/>
    <property type="match status" value="1"/>
</dbReference>
<keyword evidence="7" id="KW-1185">Reference proteome</keyword>
<dbReference type="PRINTS" id="PR00455">
    <property type="entry name" value="HTHTETR"/>
</dbReference>
<dbReference type="SUPFAM" id="SSF46689">
    <property type="entry name" value="Homeodomain-like"/>
    <property type="match status" value="1"/>
</dbReference>
<dbReference type="InterPro" id="IPR009057">
    <property type="entry name" value="Homeodomain-like_sf"/>
</dbReference>
<dbReference type="EMBL" id="JBHSIS010000022">
    <property type="protein sequence ID" value="MFC4858018.1"/>
    <property type="molecule type" value="Genomic_DNA"/>
</dbReference>
<keyword evidence="2 4" id="KW-0238">DNA-binding</keyword>
<dbReference type="InterPro" id="IPR050109">
    <property type="entry name" value="HTH-type_TetR-like_transc_reg"/>
</dbReference>
<organism evidence="6 7">
    <name type="scientific">Actinophytocola glycyrrhizae</name>
    <dbReference type="NCBI Taxonomy" id="2044873"/>
    <lineage>
        <taxon>Bacteria</taxon>
        <taxon>Bacillati</taxon>
        <taxon>Actinomycetota</taxon>
        <taxon>Actinomycetes</taxon>
        <taxon>Pseudonocardiales</taxon>
        <taxon>Pseudonocardiaceae</taxon>
    </lineage>
</organism>
<proteinExistence type="predicted"/>
<comment type="caution">
    <text evidence="6">The sequence shown here is derived from an EMBL/GenBank/DDBJ whole genome shotgun (WGS) entry which is preliminary data.</text>
</comment>
<feature type="domain" description="HTH tetR-type" evidence="5">
    <location>
        <begin position="24"/>
        <end position="84"/>
    </location>
</feature>
<evidence type="ECO:0000256" key="4">
    <source>
        <dbReference type="PROSITE-ProRule" id="PRU00335"/>
    </source>
</evidence>
<accession>A0ABV9SC20</accession>
<keyword evidence="1" id="KW-0805">Transcription regulation</keyword>
<protein>
    <submittedName>
        <fullName evidence="6">TetR/AcrR family transcriptional regulator</fullName>
    </submittedName>
</protein>
<dbReference type="Gene3D" id="1.10.357.10">
    <property type="entry name" value="Tetracycline Repressor, domain 2"/>
    <property type="match status" value="1"/>
</dbReference>
<dbReference type="InterPro" id="IPR054129">
    <property type="entry name" value="DesT_TetR_C"/>
</dbReference>
<reference evidence="7" key="1">
    <citation type="journal article" date="2019" name="Int. J. Syst. Evol. Microbiol.">
        <title>The Global Catalogue of Microorganisms (GCM) 10K type strain sequencing project: providing services to taxonomists for standard genome sequencing and annotation.</title>
        <authorList>
            <consortium name="The Broad Institute Genomics Platform"/>
            <consortium name="The Broad Institute Genome Sequencing Center for Infectious Disease"/>
            <person name="Wu L."/>
            <person name="Ma J."/>
        </authorList>
    </citation>
    <scope>NUCLEOTIDE SEQUENCE [LARGE SCALE GENOMIC DNA]</scope>
    <source>
        <strain evidence="7">ZS-22-S1</strain>
    </source>
</reference>
<dbReference type="PROSITE" id="PS50977">
    <property type="entry name" value="HTH_TETR_2"/>
    <property type="match status" value="1"/>
</dbReference>
<dbReference type="PANTHER" id="PTHR30055:SF174">
    <property type="entry name" value="TRANSCRIPTIONAL REGULATORY PROTEIN (PROBABLY TETR-FAMILY)-RELATED"/>
    <property type="match status" value="1"/>
</dbReference>
<evidence type="ECO:0000256" key="2">
    <source>
        <dbReference type="ARBA" id="ARBA00023125"/>
    </source>
</evidence>
<sequence>MTARQQIGDDVTAAAPRRRRLEPDERREEILVCAMHLFGERPYAAVSTTELAARAGVARGLINHYFGTKRDLYLEVVRRMVTIPRFAIEQLPQGPLETRVRAAVDWFLEGVDRNSKAWLAATGAIGQDPEVEQILADADETAADRVLEAASLSAAAPELRAMVRSYGGMVKSAAREWLVRKDLTREQVHLILSTTLLSLIRDAAPRLTGDRRSGA</sequence>
<dbReference type="InterPro" id="IPR001647">
    <property type="entry name" value="HTH_TetR"/>
</dbReference>